<keyword evidence="1" id="KW-1185">Reference proteome</keyword>
<dbReference type="Proteomes" id="UP000887540">
    <property type="component" value="Unplaced"/>
</dbReference>
<accession>A0A914C308</accession>
<evidence type="ECO:0000313" key="2">
    <source>
        <dbReference type="WBParaSite" id="ACRNAN_Path_1614.g6280.t1"/>
    </source>
</evidence>
<organism evidence="1 2">
    <name type="scientific">Acrobeloides nanus</name>
    <dbReference type="NCBI Taxonomy" id="290746"/>
    <lineage>
        <taxon>Eukaryota</taxon>
        <taxon>Metazoa</taxon>
        <taxon>Ecdysozoa</taxon>
        <taxon>Nematoda</taxon>
        <taxon>Chromadorea</taxon>
        <taxon>Rhabditida</taxon>
        <taxon>Tylenchina</taxon>
        <taxon>Cephalobomorpha</taxon>
        <taxon>Cephaloboidea</taxon>
        <taxon>Cephalobidae</taxon>
        <taxon>Acrobeloides</taxon>
    </lineage>
</organism>
<protein>
    <submittedName>
        <fullName evidence="2">Endonuclease</fullName>
    </submittedName>
</protein>
<evidence type="ECO:0000313" key="1">
    <source>
        <dbReference type="Proteomes" id="UP000887540"/>
    </source>
</evidence>
<dbReference type="WBParaSite" id="ACRNAN_Path_1614.g6280.t1">
    <property type="protein sequence ID" value="ACRNAN_Path_1614.g6280.t1"/>
    <property type="gene ID" value="ACRNAN_Path_1614.g6280"/>
</dbReference>
<name>A0A914C308_9BILA</name>
<dbReference type="AlphaFoldDB" id="A0A914C308"/>
<reference evidence="2" key="1">
    <citation type="submission" date="2022-11" db="UniProtKB">
        <authorList>
            <consortium name="WormBaseParasite"/>
        </authorList>
    </citation>
    <scope>IDENTIFICATION</scope>
</reference>
<proteinExistence type="predicted"/>
<sequence>MQENSKLLMVMNAKIEQVKQYRYIGIDLDPKLDYKNHVARITTKCKQATGTLNRTVRKWAPKAIFVKLYKTTIEPIICMPSNPAKLTTNDFATPYSNLLEKMGWKSVSQMAMEKRAVIVNNYMKGNQRLLDNAIVARSIENIRHSTRVGHALRLSMPTSKLKTVQSSSLNTAQQIWNALPIEVVTIGNPGLFKNASVQTFTSGKLVGM</sequence>